<evidence type="ECO:0000313" key="2">
    <source>
        <dbReference type="EMBL" id="MEQ2220044.1"/>
    </source>
</evidence>
<dbReference type="EMBL" id="JAHRIQ010000051">
    <property type="protein sequence ID" value="MEQ2220044.1"/>
    <property type="molecule type" value="Genomic_DNA"/>
</dbReference>
<organism evidence="2 3">
    <name type="scientific">Ilyodon furcidens</name>
    <name type="common">goldbreast splitfin</name>
    <dbReference type="NCBI Taxonomy" id="33524"/>
    <lineage>
        <taxon>Eukaryota</taxon>
        <taxon>Metazoa</taxon>
        <taxon>Chordata</taxon>
        <taxon>Craniata</taxon>
        <taxon>Vertebrata</taxon>
        <taxon>Euteleostomi</taxon>
        <taxon>Actinopterygii</taxon>
        <taxon>Neopterygii</taxon>
        <taxon>Teleostei</taxon>
        <taxon>Neoteleostei</taxon>
        <taxon>Acanthomorphata</taxon>
        <taxon>Ovalentaria</taxon>
        <taxon>Atherinomorphae</taxon>
        <taxon>Cyprinodontiformes</taxon>
        <taxon>Goodeidae</taxon>
        <taxon>Ilyodon</taxon>
    </lineage>
</organism>
<feature type="region of interest" description="Disordered" evidence="1">
    <location>
        <begin position="52"/>
        <end position="75"/>
    </location>
</feature>
<protein>
    <submittedName>
        <fullName evidence="2">Uncharacterized protein</fullName>
    </submittedName>
</protein>
<reference evidence="2 3" key="1">
    <citation type="submission" date="2021-06" db="EMBL/GenBank/DDBJ databases">
        <authorList>
            <person name="Palmer J.M."/>
        </authorList>
    </citation>
    <scope>NUCLEOTIDE SEQUENCE [LARGE SCALE GENOMIC DNA]</scope>
    <source>
        <strain evidence="3">if_2019</strain>
        <tissue evidence="2">Muscle</tissue>
    </source>
</reference>
<evidence type="ECO:0000256" key="1">
    <source>
        <dbReference type="SAM" id="MobiDB-lite"/>
    </source>
</evidence>
<comment type="caution">
    <text evidence="2">The sequence shown here is derived from an EMBL/GenBank/DDBJ whole genome shotgun (WGS) entry which is preliminary data.</text>
</comment>
<evidence type="ECO:0000313" key="3">
    <source>
        <dbReference type="Proteomes" id="UP001482620"/>
    </source>
</evidence>
<name>A0ABV0SHJ9_9TELE</name>
<dbReference type="Proteomes" id="UP001482620">
    <property type="component" value="Unassembled WGS sequence"/>
</dbReference>
<accession>A0ABV0SHJ9</accession>
<proteinExistence type="predicted"/>
<sequence>MKLKKSEMSSLPKESSLFFIDREPQAAPGHLSLSLFFLHHILPPHLCLLSAPPTKSGGSKQYRTTPSSSSPHPPPSFLFSTNPLIGGAQVRECSGYRKASRKTQFSTVIPLMSDLHFQIFSVAVYTSCASLSHSCTFKR</sequence>
<keyword evidence="3" id="KW-1185">Reference proteome</keyword>
<gene>
    <name evidence="2" type="ORF">ILYODFUR_001193</name>
</gene>
<feature type="compositionally biased region" description="Polar residues" evidence="1">
    <location>
        <begin position="56"/>
        <end position="65"/>
    </location>
</feature>